<sequence length="189" mass="19344">MSESPRRTSPADPAAPAAPVVGIVMGSDSDWPVMREAARALEEFGIPYEADVVSAHRMPDEMIAYGQGAAARGLRVVIAGAGGAAHLPGMLASVTPLPVVGVPVPLKYLDGMDSLLSIVQMPAGVPVATVSIGGARNAGLLAARIVGTGSDELAADVREQMVTFQADLRDQAHAKGAALRDQVARGLSD</sequence>
<dbReference type="SMART" id="SM01001">
    <property type="entry name" value="AIRC"/>
    <property type="match status" value="1"/>
</dbReference>
<evidence type="ECO:0000256" key="2">
    <source>
        <dbReference type="ARBA" id="ARBA00023235"/>
    </source>
</evidence>
<name>A0ABP5YXA9_9MICO</name>
<evidence type="ECO:0000256" key="3">
    <source>
        <dbReference type="HAMAP-Rule" id="MF_01929"/>
    </source>
</evidence>
<organism evidence="6 7">
    <name type="scientific">Terrabacter carboxydivorans</name>
    <dbReference type="NCBI Taxonomy" id="619730"/>
    <lineage>
        <taxon>Bacteria</taxon>
        <taxon>Bacillati</taxon>
        <taxon>Actinomycetota</taxon>
        <taxon>Actinomycetes</taxon>
        <taxon>Micrococcales</taxon>
        <taxon>Intrasporangiaceae</taxon>
        <taxon>Terrabacter</taxon>
    </lineage>
</organism>
<dbReference type="HAMAP" id="MF_01929">
    <property type="entry name" value="PurE_classI"/>
    <property type="match status" value="1"/>
</dbReference>
<evidence type="ECO:0000259" key="5">
    <source>
        <dbReference type="SMART" id="SM01001"/>
    </source>
</evidence>
<evidence type="ECO:0000256" key="1">
    <source>
        <dbReference type="ARBA" id="ARBA00022755"/>
    </source>
</evidence>
<keyword evidence="7" id="KW-1185">Reference proteome</keyword>
<keyword evidence="1 3" id="KW-0658">Purine biosynthesis</keyword>
<dbReference type="PANTHER" id="PTHR23046">
    <property type="entry name" value="PHOSPHORIBOSYLAMINOIMIDAZOLE CARBOXYLASE CATALYTIC SUBUNIT"/>
    <property type="match status" value="1"/>
</dbReference>
<feature type="domain" description="PurE" evidence="5">
    <location>
        <begin position="19"/>
        <end position="168"/>
    </location>
</feature>
<dbReference type="Gene3D" id="3.40.50.1970">
    <property type="match status" value="1"/>
</dbReference>
<dbReference type="NCBIfam" id="TIGR01162">
    <property type="entry name" value="purE"/>
    <property type="match status" value="1"/>
</dbReference>
<dbReference type="SUPFAM" id="SSF52255">
    <property type="entry name" value="N5-CAIR mutase (phosphoribosylaminoimidazole carboxylase, PurE)"/>
    <property type="match status" value="1"/>
</dbReference>
<dbReference type="InterPro" id="IPR033747">
    <property type="entry name" value="PurE_ClassI"/>
</dbReference>
<feature type="binding site" evidence="3">
    <location>
        <position position="30"/>
    </location>
    <ligand>
        <name>substrate</name>
    </ligand>
</feature>
<dbReference type="Pfam" id="PF00731">
    <property type="entry name" value="AIRC"/>
    <property type="match status" value="1"/>
</dbReference>
<accession>A0ABP5YXA9</accession>
<dbReference type="EC" id="5.4.99.18" evidence="3 4"/>
<comment type="pathway">
    <text evidence="3 4">Purine metabolism; IMP biosynthesis via de novo pathway; 5-amino-1-(5-phospho-D-ribosyl)imidazole-4-carboxylate from 5-amino-1-(5-phospho-D-ribosyl)imidazole (N5-CAIR route): step 2/2.</text>
</comment>
<protein>
    <recommendedName>
        <fullName evidence="3 4">N5-carboxyaminoimidazole ribonucleotide mutase</fullName>
        <shortName evidence="3 4">N5-CAIR mutase</shortName>
        <ecNumber evidence="3 4">5.4.99.18</ecNumber>
    </recommendedName>
    <alternativeName>
        <fullName evidence="3">5-(carboxyamino)imidazole ribonucleotide mutase</fullName>
    </alternativeName>
</protein>
<dbReference type="RefSeq" id="WP_344255545.1">
    <property type="nucleotide sequence ID" value="NZ_BAAARE010000011.1"/>
</dbReference>
<reference evidence="7" key="1">
    <citation type="journal article" date="2019" name="Int. J. Syst. Evol. Microbiol.">
        <title>The Global Catalogue of Microorganisms (GCM) 10K type strain sequencing project: providing services to taxonomists for standard genome sequencing and annotation.</title>
        <authorList>
            <consortium name="The Broad Institute Genomics Platform"/>
            <consortium name="The Broad Institute Genome Sequencing Center for Infectious Disease"/>
            <person name="Wu L."/>
            <person name="Ma J."/>
        </authorList>
    </citation>
    <scope>NUCLEOTIDE SEQUENCE [LARGE SCALE GENOMIC DNA]</scope>
    <source>
        <strain evidence="7">JCM 16259</strain>
    </source>
</reference>
<dbReference type="EMBL" id="BAAARE010000011">
    <property type="protein sequence ID" value="GAA2488379.1"/>
    <property type="molecule type" value="Genomic_DNA"/>
</dbReference>
<comment type="function">
    <text evidence="3 4">Catalyzes the conversion of N5-carboxyaminoimidazole ribonucleotide (N5-CAIR) to 4-carboxy-5-aminoimidazole ribonucleotide (CAIR).</text>
</comment>
<evidence type="ECO:0000313" key="7">
    <source>
        <dbReference type="Proteomes" id="UP001500730"/>
    </source>
</evidence>
<comment type="similarity">
    <text evidence="3">Belongs to the AIR carboxylase family. Class I subfamily.</text>
</comment>
<evidence type="ECO:0000256" key="4">
    <source>
        <dbReference type="PIRNR" id="PIRNR001338"/>
    </source>
</evidence>
<proteinExistence type="inferred from homology"/>
<evidence type="ECO:0000313" key="6">
    <source>
        <dbReference type="EMBL" id="GAA2488379.1"/>
    </source>
</evidence>
<comment type="caution">
    <text evidence="6">The sequence shown here is derived from an EMBL/GenBank/DDBJ whole genome shotgun (WGS) entry which is preliminary data.</text>
</comment>
<feature type="binding site" evidence="3">
    <location>
        <position position="27"/>
    </location>
    <ligand>
        <name>substrate</name>
    </ligand>
</feature>
<dbReference type="Proteomes" id="UP001500730">
    <property type="component" value="Unassembled WGS sequence"/>
</dbReference>
<keyword evidence="2 3" id="KW-0413">Isomerase</keyword>
<dbReference type="InterPro" id="IPR024694">
    <property type="entry name" value="PurE_prokaryotes"/>
</dbReference>
<dbReference type="PIRSF" id="PIRSF001338">
    <property type="entry name" value="AIR_carboxylase"/>
    <property type="match status" value="1"/>
</dbReference>
<dbReference type="InterPro" id="IPR000031">
    <property type="entry name" value="PurE_dom"/>
</dbReference>
<feature type="binding site" evidence="3">
    <location>
        <position position="57"/>
    </location>
    <ligand>
        <name>substrate</name>
    </ligand>
</feature>
<dbReference type="PANTHER" id="PTHR23046:SF2">
    <property type="entry name" value="PHOSPHORIBOSYLAMINOIMIDAZOLE CARBOXYLASE"/>
    <property type="match status" value="1"/>
</dbReference>
<gene>
    <name evidence="3 6" type="primary">purE</name>
    <name evidence="6" type="ORF">GCM10009858_28050</name>
</gene>
<comment type="catalytic activity">
    <reaction evidence="3 4">
        <text>5-carboxyamino-1-(5-phospho-D-ribosyl)imidazole + H(+) = 5-amino-1-(5-phospho-D-ribosyl)imidazole-4-carboxylate</text>
        <dbReference type="Rhea" id="RHEA:13193"/>
        <dbReference type="ChEBI" id="CHEBI:15378"/>
        <dbReference type="ChEBI" id="CHEBI:58730"/>
        <dbReference type="ChEBI" id="CHEBI:77657"/>
        <dbReference type="EC" id="5.4.99.18"/>
    </reaction>
</comment>